<dbReference type="Proteomes" id="UP000547011">
    <property type="component" value="Unassembled WGS sequence"/>
</dbReference>
<dbReference type="PANTHER" id="PTHR43792">
    <property type="entry name" value="GNAT FAMILY, PUTATIVE (AFU_ORTHOLOGUE AFUA_3G00765)-RELATED-RELATED"/>
    <property type="match status" value="1"/>
</dbReference>
<name>A0A7W6NAP9_9HYPH</name>
<protein>
    <submittedName>
        <fullName evidence="2">RimJ/RimL family protein N-acetyltransferase</fullName>
    </submittedName>
</protein>
<dbReference type="RefSeq" id="WP_183309870.1">
    <property type="nucleotide sequence ID" value="NZ_JACIEW010000001.1"/>
</dbReference>
<proteinExistence type="predicted"/>
<dbReference type="AlphaFoldDB" id="A0A7W6NAP9"/>
<accession>A0A7W6NAP9</accession>
<evidence type="ECO:0000259" key="1">
    <source>
        <dbReference type="PROSITE" id="PS51186"/>
    </source>
</evidence>
<organism evidence="2 3">
    <name type="scientific">Devosia subaequoris</name>
    <dbReference type="NCBI Taxonomy" id="395930"/>
    <lineage>
        <taxon>Bacteria</taxon>
        <taxon>Pseudomonadati</taxon>
        <taxon>Pseudomonadota</taxon>
        <taxon>Alphaproteobacteria</taxon>
        <taxon>Hyphomicrobiales</taxon>
        <taxon>Devosiaceae</taxon>
        <taxon>Devosia</taxon>
    </lineage>
</organism>
<dbReference type="SUPFAM" id="SSF55729">
    <property type="entry name" value="Acyl-CoA N-acyltransferases (Nat)"/>
    <property type="match status" value="1"/>
</dbReference>
<dbReference type="GO" id="GO:0016747">
    <property type="term" value="F:acyltransferase activity, transferring groups other than amino-acyl groups"/>
    <property type="evidence" value="ECO:0007669"/>
    <property type="project" value="InterPro"/>
</dbReference>
<dbReference type="InterPro" id="IPR016181">
    <property type="entry name" value="Acyl_CoA_acyltransferase"/>
</dbReference>
<dbReference type="InterPro" id="IPR000182">
    <property type="entry name" value="GNAT_dom"/>
</dbReference>
<keyword evidence="3" id="KW-1185">Reference proteome</keyword>
<comment type="caution">
    <text evidence="2">The sequence shown here is derived from an EMBL/GenBank/DDBJ whole genome shotgun (WGS) entry which is preliminary data.</text>
</comment>
<dbReference type="Gene3D" id="3.40.630.30">
    <property type="match status" value="1"/>
</dbReference>
<gene>
    <name evidence="2" type="ORF">GGR20_000766</name>
</gene>
<keyword evidence="2" id="KW-0808">Transferase</keyword>
<evidence type="ECO:0000313" key="2">
    <source>
        <dbReference type="EMBL" id="MBB4051148.1"/>
    </source>
</evidence>
<evidence type="ECO:0000313" key="3">
    <source>
        <dbReference type="Proteomes" id="UP000547011"/>
    </source>
</evidence>
<feature type="domain" description="N-acetyltransferase" evidence="1">
    <location>
        <begin position="13"/>
        <end position="173"/>
    </location>
</feature>
<sequence length="180" mass="19723">MTATVPELRTDRLVLRAHVGDDLTDCHAIWAHPDVARFTGGRTSTREQVWWRILRYGGLWQMLGYGYFAVVDRRSGRMIGDVGLADFCRDCSPALGQTPEAGWAFHPDVHGRGLANEALAAVLDWADTTGNGQVCCIIDPGNSASLRLSNKVGFKDAGTVIYHGQTLMRLDRAPSRPQTG</sequence>
<dbReference type="Pfam" id="PF13302">
    <property type="entry name" value="Acetyltransf_3"/>
    <property type="match status" value="1"/>
</dbReference>
<dbReference type="EMBL" id="JACIEW010000001">
    <property type="protein sequence ID" value="MBB4051148.1"/>
    <property type="molecule type" value="Genomic_DNA"/>
</dbReference>
<dbReference type="PROSITE" id="PS51186">
    <property type="entry name" value="GNAT"/>
    <property type="match status" value="1"/>
</dbReference>
<dbReference type="PANTHER" id="PTHR43792:SF16">
    <property type="entry name" value="N-ACETYLTRANSFERASE DOMAIN-CONTAINING PROTEIN"/>
    <property type="match status" value="1"/>
</dbReference>
<dbReference type="InterPro" id="IPR051531">
    <property type="entry name" value="N-acetyltransferase"/>
</dbReference>
<reference evidence="2 3" key="1">
    <citation type="submission" date="2020-08" db="EMBL/GenBank/DDBJ databases">
        <title>Genomic Encyclopedia of Type Strains, Phase IV (KMG-IV): sequencing the most valuable type-strain genomes for metagenomic binning, comparative biology and taxonomic classification.</title>
        <authorList>
            <person name="Goeker M."/>
        </authorList>
    </citation>
    <scope>NUCLEOTIDE SEQUENCE [LARGE SCALE GENOMIC DNA]</scope>
    <source>
        <strain evidence="2 3">DSM 23447</strain>
    </source>
</reference>